<keyword evidence="2" id="KW-1133">Transmembrane helix</keyword>
<dbReference type="InterPro" id="IPR000182">
    <property type="entry name" value="GNAT_dom"/>
</dbReference>
<evidence type="ECO:0000313" key="4">
    <source>
        <dbReference type="EMBL" id="KAJ7753556.1"/>
    </source>
</evidence>
<keyword evidence="1" id="KW-0808">Transferase</keyword>
<proteinExistence type="predicted"/>
<organism evidence="4 5">
    <name type="scientific">Mycena metata</name>
    <dbReference type="NCBI Taxonomy" id="1033252"/>
    <lineage>
        <taxon>Eukaryota</taxon>
        <taxon>Fungi</taxon>
        <taxon>Dikarya</taxon>
        <taxon>Basidiomycota</taxon>
        <taxon>Agaricomycotina</taxon>
        <taxon>Agaricomycetes</taxon>
        <taxon>Agaricomycetidae</taxon>
        <taxon>Agaricales</taxon>
        <taxon>Marasmiineae</taxon>
        <taxon>Mycenaceae</taxon>
        <taxon>Mycena</taxon>
    </lineage>
</organism>
<sequence length="275" mass="31216">MSEIYVRQFRPSDFPQVRDLLYEGLLTGKGSVRSVVERRFRFRAPSIVAYLLIGVGLILSWKSLPTEWMSGTAVTVISGALVTLGGMMLILLRATIISWMRSICKEALATDMRDIPTHYNAPAVFLVAAVRPTEKPHSDADLTVGEEQPEQVLACIALEYLPETDARTAEIRHMIVGEKHRRRGLASRLILEVIRHAEVMPGVEAIKLKVTEFQPDAGLLFESFGWEWVKVDFLQFVRFRSIVEDHHYRRPVRVGEYSELRARAEQGAALRRMLS</sequence>
<dbReference type="AlphaFoldDB" id="A0AAD7IZ83"/>
<dbReference type="EMBL" id="JARKIB010000055">
    <property type="protein sequence ID" value="KAJ7753556.1"/>
    <property type="molecule type" value="Genomic_DNA"/>
</dbReference>
<name>A0AAD7IZ83_9AGAR</name>
<gene>
    <name evidence="4" type="ORF">B0H16DRAFT_770100</name>
</gene>
<evidence type="ECO:0000313" key="5">
    <source>
        <dbReference type="Proteomes" id="UP001215598"/>
    </source>
</evidence>
<feature type="transmembrane region" description="Helical" evidence="2">
    <location>
        <begin position="73"/>
        <end position="92"/>
    </location>
</feature>
<feature type="transmembrane region" description="Helical" evidence="2">
    <location>
        <begin position="42"/>
        <end position="61"/>
    </location>
</feature>
<dbReference type="InterPro" id="IPR016181">
    <property type="entry name" value="Acyl_CoA_acyltransferase"/>
</dbReference>
<dbReference type="PROSITE" id="PS51186">
    <property type="entry name" value="GNAT"/>
    <property type="match status" value="1"/>
</dbReference>
<dbReference type="PANTHER" id="PTHR13947:SF37">
    <property type="entry name" value="LD18367P"/>
    <property type="match status" value="1"/>
</dbReference>
<dbReference type="Gene3D" id="3.40.630.30">
    <property type="match status" value="1"/>
</dbReference>
<comment type="caution">
    <text evidence="4">The sequence shown here is derived from an EMBL/GenBank/DDBJ whole genome shotgun (WGS) entry which is preliminary data.</text>
</comment>
<feature type="domain" description="N-acetyltransferase" evidence="3">
    <location>
        <begin position="102"/>
        <end position="255"/>
    </location>
</feature>
<keyword evidence="2" id="KW-0812">Transmembrane</keyword>
<keyword evidence="2" id="KW-0472">Membrane</keyword>
<dbReference type="GO" id="GO:0008080">
    <property type="term" value="F:N-acetyltransferase activity"/>
    <property type="evidence" value="ECO:0007669"/>
    <property type="project" value="InterPro"/>
</dbReference>
<dbReference type="SUPFAM" id="SSF55729">
    <property type="entry name" value="Acyl-CoA N-acyltransferases (Nat)"/>
    <property type="match status" value="1"/>
</dbReference>
<keyword evidence="5" id="KW-1185">Reference proteome</keyword>
<dbReference type="PANTHER" id="PTHR13947">
    <property type="entry name" value="GNAT FAMILY N-ACETYLTRANSFERASE"/>
    <property type="match status" value="1"/>
</dbReference>
<evidence type="ECO:0000256" key="2">
    <source>
        <dbReference type="SAM" id="Phobius"/>
    </source>
</evidence>
<dbReference type="Proteomes" id="UP001215598">
    <property type="component" value="Unassembled WGS sequence"/>
</dbReference>
<evidence type="ECO:0000256" key="1">
    <source>
        <dbReference type="ARBA" id="ARBA00022679"/>
    </source>
</evidence>
<accession>A0AAD7IZ83</accession>
<dbReference type="CDD" id="cd04301">
    <property type="entry name" value="NAT_SF"/>
    <property type="match status" value="1"/>
</dbReference>
<reference evidence="4" key="1">
    <citation type="submission" date="2023-03" db="EMBL/GenBank/DDBJ databases">
        <title>Massive genome expansion in bonnet fungi (Mycena s.s.) driven by repeated elements and novel gene families across ecological guilds.</title>
        <authorList>
            <consortium name="Lawrence Berkeley National Laboratory"/>
            <person name="Harder C.B."/>
            <person name="Miyauchi S."/>
            <person name="Viragh M."/>
            <person name="Kuo A."/>
            <person name="Thoen E."/>
            <person name="Andreopoulos B."/>
            <person name="Lu D."/>
            <person name="Skrede I."/>
            <person name="Drula E."/>
            <person name="Henrissat B."/>
            <person name="Morin E."/>
            <person name="Kohler A."/>
            <person name="Barry K."/>
            <person name="LaButti K."/>
            <person name="Morin E."/>
            <person name="Salamov A."/>
            <person name="Lipzen A."/>
            <person name="Mereny Z."/>
            <person name="Hegedus B."/>
            <person name="Baldrian P."/>
            <person name="Stursova M."/>
            <person name="Weitz H."/>
            <person name="Taylor A."/>
            <person name="Grigoriev I.V."/>
            <person name="Nagy L.G."/>
            <person name="Martin F."/>
            <person name="Kauserud H."/>
        </authorList>
    </citation>
    <scope>NUCLEOTIDE SEQUENCE</scope>
    <source>
        <strain evidence="4">CBHHK182m</strain>
    </source>
</reference>
<dbReference type="Pfam" id="PF00583">
    <property type="entry name" value="Acetyltransf_1"/>
    <property type="match status" value="1"/>
</dbReference>
<evidence type="ECO:0000259" key="3">
    <source>
        <dbReference type="PROSITE" id="PS51186"/>
    </source>
</evidence>
<protein>
    <recommendedName>
        <fullName evidence="3">N-acetyltransferase domain-containing protein</fullName>
    </recommendedName>
</protein>
<dbReference type="InterPro" id="IPR050769">
    <property type="entry name" value="NAT_camello-type"/>
</dbReference>